<organism evidence="2 3">
    <name type="scientific">Thalassovita mediterranea</name>
    <dbReference type="NCBI Taxonomy" id="340021"/>
    <lineage>
        <taxon>Bacteria</taxon>
        <taxon>Pseudomonadati</taxon>
        <taxon>Pseudomonadota</taxon>
        <taxon>Alphaproteobacteria</taxon>
        <taxon>Rhodobacterales</taxon>
        <taxon>Roseobacteraceae</taxon>
        <taxon>Thalassovita</taxon>
    </lineage>
</organism>
<feature type="region of interest" description="Disordered" evidence="1">
    <location>
        <begin position="17"/>
        <end position="36"/>
    </location>
</feature>
<dbReference type="STRING" id="340021.TM5383_01818"/>
<evidence type="ECO:0000313" key="2">
    <source>
        <dbReference type="EMBL" id="CUH84607.1"/>
    </source>
</evidence>
<dbReference type="Proteomes" id="UP000051681">
    <property type="component" value="Unassembled WGS sequence"/>
</dbReference>
<proteinExistence type="predicted"/>
<dbReference type="EMBL" id="CYSF01000007">
    <property type="protein sequence ID" value="CUH84607.1"/>
    <property type="molecule type" value="Genomic_DNA"/>
</dbReference>
<name>A0A0P1GPY3_9RHOB</name>
<sequence>MFIIAYRSYLAGTVSGAGRGSAGDRMARRGGACALR</sequence>
<protein>
    <submittedName>
        <fullName evidence="2">Uncharacterized protein</fullName>
    </submittedName>
</protein>
<evidence type="ECO:0000256" key="1">
    <source>
        <dbReference type="SAM" id="MobiDB-lite"/>
    </source>
</evidence>
<evidence type="ECO:0000313" key="3">
    <source>
        <dbReference type="Proteomes" id="UP000051681"/>
    </source>
</evidence>
<accession>A0A0P1GPY3</accession>
<gene>
    <name evidence="2" type="ORF">TM5383_01818</name>
</gene>
<reference evidence="2 3" key="1">
    <citation type="submission" date="2015-09" db="EMBL/GenBank/DDBJ databases">
        <authorList>
            <consortium name="Swine Surveillance"/>
        </authorList>
    </citation>
    <scope>NUCLEOTIDE SEQUENCE [LARGE SCALE GENOMIC DNA]</scope>
    <source>
        <strain evidence="2 3">CECT 8383</strain>
    </source>
</reference>
<keyword evidence="3" id="KW-1185">Reference proteome</keyword>
<dbReference type="AlphaFoldDB" id="A0A0P1GPY3"/>